<feature type="region of interest" description="Disordered" evidence="1">
    <location>
        <begin position="216"/>
        <end position="248"/>
    </location>
</feature>
<dbReference type="Proteomes" id="UP000252558">
    <property type="component" value="Unassembled WGS sequence"/>
</dbReference>
<name>A0A368NNB6_9GAMM</name>
<evidence type="ECO:0000313" key="3">
    <source>
        <dbReference type="Proteomes" id="UP000252558"/>
    </source>
</evidence>
<organism evidence="2 3">
    <name type="scientific">Corallincola holothuriorum</name>
    <dbReference type="NCBI Taxonomy" id="2282215"/>
    <lineage>
        <taxon>Bacteria</taxon>
        <taxon>Pseudomonadati</taxon>
        <taxon>Pseudomonadota</taxon>
        <taxon>Gammaproteobacteria</taxon>
        <taxon>Alteromonadales</taxon>
        <taxon>Psychromonadaceae</taxon>
        <taxon>Corallincola</taxon>
    </lineage>
</organism>
<protein>
    <recommendedName>
        <fullName evidence="4">DUF5610 domain-containing protein</fullName>
    </recommendedName>
</protein>
<evidence type="ECO:0000313" key="2">
    <source>
        <dbReference type="EMBL" id="RCU51154.1"/>
    </source>
</evidence>
<sequence>MFQFNQQLFSNLSTNRDQLSYQQNYSATASTQPTRPLASLPSAQPLPAAVAQSPLVEPQAKAARVDKALSQSLSERFPAVATEPASAYATESSKKLQALTAKLYQAQSDGASRKELRAEYRELRRDVRSAFKEARSDLKESGLFDRDMRHTLQGEWKAFSGSLKQFRQALNEPVQPTAPQAPVQMQTVSYQTASFNMSSNGSEVNMSFSSQQYFSQTNVGNNQPQQSALESKEIAPTPSLVSESQPEAVAVAERPTGNQEEAAVAVLPQAEVDTSAETSTSSQPLSPLSMLQQFLQSLPGAVGVGSYSMMASSQFSFSASMNMQSGNGQFQASYSYSGSAQFYYAVNGTESSQQTGEVAGLVGDLSELADQYQSGAIEAAVASATNASQEDNDTYSPGTGFAQQNSAASEVVDYKARLLQVEEGFKQQFSQQRAMYEVSELIFAQLNGQQSSNQTQLQVEKFEQFNQSVRFN</sequence>
<proteinExistence type="predicted"/>
<evidence type="ECO:0000256" key="1">
    <source>
        <dbReference type="SAM" id="MobiDB-lite"/>
    </source>
</evidence>
<gene>
    <name evidence="2" type="ORF">DU002_07535</name>
</gene>
<keyword evidence="3" id="KW-1185">Reference proteome</keyword>
<dbReference type="RefSeq" id="WP_114337750.1">
    <property type="nucleotide sequence ID" value="NZ_QPID01000003.1"/>
</dbReference>
<feature type="compositionally biased region" description="Polar residues" evidence="1">
    <location>
        <begin position="216"/>
        <end position="229"/>
    </location>
</feature>
<comment type="caution">
    <text evidence="2">The sequence shown here is derived from an EMBL/GenBank/DDBJ whole genome shotgun (WGS) entry which is preliminary data.</text>
</comment>
<accession>A0A368NNB6</accession>
<evidence type="ECO:0008006" key="4">
    <source>
        <dbReference type="Google" id="ProtNLM"/>
    </source>
</evidence>
<dbReference type="AlphaFoldDB" id="A0A368NNB6"/>
<reference evidence="2 3" key="1">
    <citation type="submission" date="2018-07" db="EMBL/GenBank/DDBJ databases">
        <title>Corallincola holothuriorum sp. nov., a new facultative anaerobe isolated from sea cucumber Apostichopus japonicus.</title>
        <authorList>
            <person name="Xia H."/>
        </authorList>
    </citation>
    <scope>NUCLEOTIDE SEQUENCE [LARGE SCALE GENOMIC DNA]</scope>
    <source>
        <strain evidence="2 3">C4</strain>
    </source>
</reference>
<dbReference type="EMBL" id="QPID01000003">
    <property type="protein sequence ID" value="RCU51154.1"/>
    <property type="molecule type" value="Genomic_DNA"/>
</dbReference>